<dbReference type="SUPFAM" id="SSF160113">
    <property type="entry name" value="YegP-like"/>
    <property type="match status" value="1"/>
</dbReference>
<evidence type="ECO:0000256" key="1">
    <source>
        <dbReference type="SAM" id="MobiDB-lite"/>
    </source>
</evidence>
<evidence type="ECO:0000313" key="4">
    <source>
        <dbReference type="Proteomes" id="UP000273159"/>
    </source>
</evidence>
<protein>
    <submittedName>
        <fullName evidence="3">DUF1508 domain-containing protein</fullName>
    </submittedName>
</protein>
<comment type="caution">
    <text evidence="3">The sequence shown here is derived from an EMBL/GenBank/DDBJ whole genome shotgun (WGS) entry which is preliminary data.</text>
</comment>
<accession>A0A3B0FZK6</accession>
<dbReference type="OMA" id="DHTSDPM"/>
<proteinExistence type="predicted"/>
<evidence type="ECO:0000313" key="3">
    <source>
        <dbReference type="EMBL" id="RKO25370.1"/>
    </source>
</evidence>
<organism evidence="3 4">
    <name type="scientific">Pseudarthrobacter phenanthrenivorans</name>
    <name type="common">Arthrobacter phenanthrenivorans</name>
    <dbReference type="NCBI Taxonomy" id="361575"/>
    <lineage>
        <taxon>Bacteria</taxon>
        <taxon>Bacillati</taxon>
        <taxon>Actinomycetota</taxon>
        <taxon>Actinomycetes</taxon>
        <taxon>Micrococcales</taxon>
        <taxon>Micrococcaceae</taxon>
        <taxon>Pseudarthrobacter</taxon>
    </lineage>
</organism>
<dbReference type="Gene3D" id="2.30.29.80">
    <property type="match status" value="1"/>
</dbReference>
<dbReference type="Pfam" id="PF07411">
    <property type="entry name" value="DUF1508"/>
    <property type="match status" value="1"/>
</dbReference>
<dbReference type="EMBL" id="RBNH01000004">
    <property type="protein sequence ID" value="RKO25370.1"/>
    <property type="molecule type" value="Genomic_DNA"/>
</dbReference>
<dbReference type="AlphaFoldDB" id="A0A3B0FZK6"/>
<reference evidence="3 4" key="1">
    <citation type="submission" date="2018-10" db="EMBL/GenBank/DDBJ databases">
        <title>Genome-guide identification and characterization of bacteria that degrade polycyclic aromatic hydrocarbons and resist hexavalent chromium simultaneously.</title>
        <authorList>
            <person name="Feng H."/>
        </authorList>
    </citation>
    <scope>NUCLEOTIDE SEQUENCE [LARGE SCALE GENOMIC DNA]</scope>
    <source>
        <strain evidence="3 4">J015</strain>
    </source>
</reference>
<feature type="domain" description="DUF1508" evidence="2">
    <location>
        <begin position="10"/>
        <end position="57"/>
    </location>
</feature>
<gene>
    <name evidence="3" type="ORF">D7Z96_06060</name>
</gene>
<dbReference type="RefSeq" id="WP_013601999.1">
    <property type="nucleotide sequence ID" value="NZ_RBNH01000004.1"/>
</dbReference>
<reference evidence="4" key="2">
    <citation type="submission" date="2018-10" db="EMBL/GenBank/DDBJ databases">
        <authorList>
            <person name="Wang Y."/>
            <person name="Wang J."/>
            <person name="Yang X."/>
            <person name="Wang Z."/>
            <person name="Huang Y."/>
        </authorList>
    </citation>
    <scope>NUCLEOTIDE SEQUENCE [LARGE SCALE GENOMIC DNA]</scope>
    <source>
        <strain evidence="4">J015</strain>
    </source>
</reference>
<dbReference type="InterPro" id="IPR010879">
    <property type="entry name" value="DUF1508"/>
</dbReference>
<feature type="region of interest" description="Disordered" evidence="1">
    <location>
        <begin position="58"/>
        <end position="84"/>
    </location>
</feature>
<evidence type="ECO:0000259" key="2">
    <source>
        <dbReference type="Pfam" id="PF07411"/>
    </source>
</evidence>
<sequence>MAGRFELFTDSGGSCRVRLVDGHGRELAVSVPYSDSRHAVQGIDALREVAGTALIEDHTSDPMRVQAGGRSRSGGGGHSARRAK</sequence>
<dbReference type="Proteomes" id="UP000273159">
    <property type="component" value="Unassembled WGS sequence"/>
</dbReference>
<dbReference type="InterPro" id="IPR036913">
    <property type="entry name" value="YegP-like_sf"/>
</dbReference>
<name>A0A3B0FZK6_PSEPS</name>